<evidence type="ECO:0000256" key="2">
    <source>
        <dbReference type="ARBA" id="ARBA00004613"/>
    </source>
</evidence>
<dbReference type="Gene3D" id="2.60.40.10">
    <property type="entry name" value="Immunoglobulins"/>
    <property type="match status" value="1"/>
</dbReference>
<dbReference type="Pfam" id="PF00041">
    <property type="entry name" value="fn3"/>
    <property type="match status" value="1"/>
</dbReference>
<dbReference type="GO" id="GO:0005576">
    <property type="term" value="C:extracellular region"/>
    <property type="evidence" value="ECO:0007669"/>
    <property type="project" value="UniProtKB-SubCell"/>
</dbReference>
<evidence type="ECO:0000259" key="9">
    <source>
        <dbReference type="PROSITE" id="PS50853"/>
    </source>
</evidence>
<gene>
    <name evidence="10" type="ORF">BRAFLDRAFT_91583</name>
</gene>
<evidence type="ECO:0000313" key="10">
    <source>
        <dbReference type="EMBL" id="EEN66801.1"/>
    </source>
</evidence>
<feature type="transmembrane region" description="Helical" evidence="8">
    <location>
        <begin position="510"/>
        <end position="528"/>
    </location>
</feature>
<dbReference type="CDD" id="cd00063">
    <property type="entry name" value="FN3"/>
    <property type="match status" value="1"/>
</dbReference>
<dbReference type="InterPro" id="IPR032073">
    <property type="entry name" value="FNDC5_C"/>
</dbReference>
<keyword evidence="6 8" id="KW-0472">Membrane</keyword>
<evidence type="ECO:0000256" key="6">
    <source>
        <dbReference type="ARBA" id="ARBA00023136"/>
    </source>
</evidence>
<evidence type="ECO:0000256" key="5">
    <source>
        <dbReference type="ARBA" id="ARBA00022989"/>
    </source>
</evidence>
<dbReference type="InterPro" id="IPR052120">
    <property type="entry name" value="FNDC_type_III_4/5"/>
</dbReference>
<dbReference type="InterPro" id="IPR013783">
    <property type="entry name" value="Ig-like_fold"/>
</dbReference>
<dbReference type="PROSITE" id="PS50853">
    <property type="entry name" value="FN3"/>
    <property type="match status" value="1"/>
</dbReference>
<evidence type="ECO:0000256" key="3">
    <source>
        <dbReference type="ARBA" id="ARBA00022525"/>
    </source>
</evidence>
<dbReference type="InterPro" id="IPR036116">
    <property type="entry name" value="FN3_sf"/>
</dbReference>
<accession>C3XYB6</accession>
<name>C3XYB6_BRAFL</name>
<organism>
    <name type="scientific">Branchiostoma floridae</name>
    <name type="common">Florida lancelet</name>
    <name type="synonym">Amphioxus</name>
    <dbReference type="NCBI Taxonomy" id="7739"/>
    <lineage>
        <taxon>Eukaryota</taxon>
        <taxon>Metazoa</taxon>
        <taxon>Chordata</taxon>
        <taxon>Cephalochordata</taxon>
        <taxon>Leptocardii</taxon>
        <taxon>Amphioxiformes</taxon>
        <taxon>Branchiostomatidae</taxon>
        <taxon>Branchiostoma</taxon>
    </lineage>
</organism>
<protein>
    <recommendedName>
        <fullName evidence="9">Fibronectin type-III domain-containing protein</fullName>
    </recommendedName>
</protein>
<dbReference type="AlphaFoldDB" id="C3XYB6"/>
<dbReference type="Pfam" id="PF16066">
    <property type="entry name" value="DUF4808"/>
    <property type="match status" value="1"/>
</dbReference>
<evidence type="ECO:0000256" key="1">
    <source>
        <dbReference type="ARBA" id="ARBA00004167"/>
    </source>
</evidence>
<keyword evidence="4 8" id="KW-0812">Transmembrane</keyword>
<dbReference type="PANTHER" id="PTHR14470">
    <property type="entry name" value="FIBRONECTIN TYPE III DOMAIN-CONTAINING PROTEIN"/>
    <property type="match status" value="1"/>
</dbReference>
<proteinExistence type="predicted"/>
<reference evidence="10" key="1">
    <citation type="journal article" date="2008" name="Nature">
        <title>The amphioxus genome and the evolution of the chordate karyotype.</title>
        <authorList>
            <consortium name="US DOE Joint Genome Institute (JGI-PGF)"/>
            <person name="Putnam N.H."/>
            <person name="Butts T."/>
            <person name="Ferrier D.E.K."/>
            <person name="Furlong R.F."/>
            <person name="Hellsten U."/>
            <person name="Kawashima T."/>
            <person name="Robinson-Rechavi M."/>
            <person name="Shoguchi E."/>
            <person name="Terry A."/>
            <person name="Yu J.-K."/>
            <person name="Benito-Gutierrez E.L."/>
            <person name="Dubchak I."/>
            <person name="Garcia-Fernandez J."/>
            <person name="Gibson-Brown J.J."/>
            <person name="Grigoriev I.V."/>
            <person name="Horton A.C."/>
            <person name="de Jong P.J."/>
            <person name="Jurka J."/>
            <person name="Kapitonov V.V."/>
            <person name="Kohara Y."/>
            <person name="Kuroki Y."/>
            <person name="Lindquist E."/>
            <person name="Lucas S."/>
            <person name="Osoegawa K."/>
            <person name="Pennacchio L.A."/>
            <person name="Salamov A.A."/>
            <person name="Satou Y."/>
            <person name="Sauka-Spengler T."/>
            <person name="Schmutz J."/>
            <person name="Shin-I T."/>
            <person name="Toyoda A."/>
            <person name="Bronner-Fraser M."/>
            <person name="Fujiyama A."/>
            <person name="Holland L.Z."/>
            <person name="Holland P.W.H."/>
            <person name="Satoh N."/>
            <person name="Rokhsar D.S."/>
        </authorList>
    </citation>
    <scope>NUCLEOTIDE SEQUENCE [LARGE SCALE GENOMIC DNA]</scope>
    <source>
        <strain evidence="10">S238N-H82</strain>
        <tissue evidence="10">Testes</tissue>
    </source>
</reference>
<sequence>MTPSLADRIHPDNFFTYVTFLYIANCMKSGHSHFATSDILHYVMIDNDRCLLPEKVSTIEMPLHYRKRLTKINSILFRDGHVCSVPPYLISHMQTANSPSSLTPSIGSQFRKMVAVNVISSLVLQEDPEIYEETDGRVATLVAEYNHRCNARDVSNYDGQVSKSFRESRIVDYDFIDEKQERIAVELEGGLTGVATVVRPSVGTTIPQPALAKLFAYYVDRLTGINRMPTVVYRLLHLDKPELENTHNLTENKTQGMTDDFMWKSHGRQFGNGGATHPKQVSPNLGSKKLNVVLVGKMKDFHGNVSIHHEGNLRDFFRHEASFEHLEKMNYSRQTLLDMADIFLLDFLVHRPHRKIFVQEKYAHTSYSDLPIAVLGLPSINVTIDDITAETATIVWKLKSDAFQNISGFEIVARFGNKSHEARTITEVGRRSRSLTLTYLKPSTRYVVTVAVLYADYKRKMRSNNVTFRTPTYSSFSEDLDQSGDSALPNDDCEVVTPDKQGQNFTIEEWVIIALVLVVWASVIVLFLRQWDAIRSLQPRDISPRPPTPKEISEFKTITIVENEKDTLIRTTRF</sequence>
<evidence type="ECO:0000256" key="7">
    <source>
        <dbReference type="ARBA" id="ARBA00023180"/>
    </source>
</evidence>
<feature type="domain" description="Fibronectin type-III" evidence="9">
    <location>
        <begin position="378"/>
        <end position="473"/>
    </location>
</feature>
<evidence type="ECO:0000256" key="8">
    <source>
        <dbReference type="SAM" id="Phobius"/>
    </source>
</evidence>
<dbReference type="SUPFAM" id="SSF49265">
    <property type="entry name" value="Fibronectin type III"/>
    <property type="match status" value="1"/>
</dbReference>
<dbReference type="EMBL" id="GG666473">
    <property type="protein sequence ID" value="EEN66801.1"/>
    <property type="molecule type" value="Genomic_DNA"/>
</dbReference>
<dbReference type="InterPro" id="IPR003961">
    <property type="entry name" value="FN3_dom"/>
</dbReference>
<dbReference type="eggNOG" id="ENOG502QQCU">
    <property type="taxonomic scope" value="Eukaryota"/>
</dbReference>
<dbReference type="GO" id="GO:0016020">
    <property type="term" value="C:membrane"/>
    <property type="evidence" value="ECO:0007669"/>
    <property type="project" value="UniProtKB-SubCell"/>
</dbReference>
<comment type="subcellular location">
    <subcellularLocation>
        <location evidence="1">Membrane</location>
        <topology evidence="1">Single-pass membrane protein</topology>
    </subcellularLocation>
    <subcellularLocation>
        <location evidence="2">Secreted</location>
    </subcellularLocation>
</comment>
<evidence type="ECO:0000256" key="4">
    <source>
        <dbReference type="ARBA" id="ARBA00022692"/>
    </source>
</evidence>
<dbReference type="PANTHER" id="PTHR14470:SF3">
    <property type="match status" value="1"/>
</dbReference>
<keyword evidence="7" id="KW-0325">Glycoprotein</keyword>
<dbReference type="SMART" id="SM00060">
    <property type="entry name" value="FN3"/>
    <property type="match status" value="1"/>
</dbReference>
<keyword evidence="3" id="KW-0964">Secreted</keyword>
<keyword evidence="5 8" id="KW-1133">Transmembrane helix</keyword>
<dbReference type="InParanoid" id="C3XYB6"/>